<keyword evidence="2 4" id="KW-0808">Transferase</keyword>
<evidence type="ECO:0000313" key="6">
    <source>
        <dbReference type="EMBL" id="KAK0749349.1"/>
    </source>
</evidence>
<feature type="binding site" evidence="4">
    <location>
        <position position="124"/>
    </location>
    <ligand>
        <name>substrate</name>
    </ligand>
</feature>
<dbReference type="GO" id="GO:0006777">
    <property type="term" value="P:Mo-molybdopterin cofactor biosynthetic process"/>
    <property type="evidence" value="ECO:0007669"/>
    <property type="project" value="UniProtKB-UniRule"/>
</dbReference>
<keyword evidence="1 4" id="KW-0963">Cytoplasm</keyword>
<evidence type="ECO:0000313" key="7">
    <source>
        <dbReference type="Proteomes" id="UP001172155"/>
    </source>
</evidence>
<comment type="caution">
    <text evidence="6">The sequence shown here is derived from an EMBL/GenBank/DDBJ whole genome shotgun (WGS) entry which is preliminary data.</text>
</comment>
<comment type="catalytic activity">
    <reaction evidence="4">
        <text>2 [molybdopterin-synthase sulfur-carrier protein]-C-terminal-Gly-aminoethanethioate + cyclic pyranopterin phosphate + H2O = molybdopterin + 2 [molybdopterin-synthase sulfur-carrier protein]-C-terminal Gly-Gly + 2 H(+)</text>
        <dbReference type="Rhea" id="RHEA:26333"/>
        <dbReference type="Rhea" id="RHEA-COMP:12202"/>
        <dbReference type="Rhea" id="RHEA-COMP:19907"/>
        <dbReference type="ChEBI" id="CHEBI:15377"/>
        <dbReference type="ChEBI" id="CHEBI:15378"/>
        <dbReference type="ChEBI" id="CHEBI:58698"/>
        <dbReference type="ChEBI" id="CHEBI:59648"/>
        <dbReference type="ChEBI" id="CHEBI:90778"/>
        <dbReference type="ChEBI" id="CHEBI:232372"/>
        <dbReference type="EC" id="2.8.1.12"/>
    </reaction>
</comment>
<comment type="similarity">
    <text evidence="4">Belongs to the MoaE family. MOCS2B subfamily.</text>
</comment>
<evidence type="ECO:0000256" key="4">
    <source>
        <dbReference type="HAMAP-Rule" id="MF_03052"/>
    </source>
</evidence>
<feature type="compositionally biased region" description="Gly residues" evidence="5">
    <location>
        <begin position="150"/>
        <end position="161"/>
    </location>
</feature>
<comment type="subcellular location">
    <subcellularLocation>
        <location evidence="4">Cytoplasm</location>
    </subcellularLocation>
</comment>
<dbReference type="EMBL" id="JAUKUD010000003">
    <property type="protein sequence ID" value="KAK0749349.1"/>
    <property type="molecule type" value="Genomic_DNA"/>
</dbReference>
<sequence length="174" mass="19020">MEASQSGEGCYVALTLAHLDIPSLMDRVRSPEAGAIVIFAGTTRNSFASLPVSHLSYTSYPPLALRSMLAICEEVRNRHALKGVAMAHRLGDVPIGEESIVIAVSAAHRGAAWRAGEEALEAAKARVEVWKREEFEGEEVEGVWRANRDGGPGGRGRGQGRVGTQRQRQRFERW</sequence>
<feature type="binding site" evidence="4">
    <location>
        <begin position="131"/>
        <end position="133"/>
    </location>
    <ligand>
        <name>substrate</name>
    </ligand>
</feature>
<dbReference type="GO" id="GO:0030366">
    <property type="term" value="F:molybdopterin synthase activity"/>
    <property type="evidence" value="ECO:0007669"/>
    <property type="project" value="UniProtKB-UniRule"/>
</dbReference>
<dbReference type="PANTHER" id="PTHR23404">
    <property type="entry name" value="MOLYBDOPTERIN SYNTHASE RELATED"/>
    <property type="match status" value="1"/>
</dbReference>
<protein>
    <recommendedName>
        <fullName evidence="4">Molybdopterin synthase catalytic subunit</fullName>
        <ecNumber evidence="4">2.8.1.12</ecNumber>
    </recommendedName>
    <alternativeName>
        <fullName evidence="4">Common component for nitrate reductase and xanthine dehydrogenase protein H</fullName>
    </alternativeName>
    <alternativeName>
        <fullName evidence="4">Molybdenum cofactor synthesis protein 2 large subunit</fullName>
    </alternativeName>
    <alternativeName>
        <fullName evidence="4">Molybdenum cofactor synthesis protein 2B</fullName>
        <shortName evidence="4">MOCS2B</shortName>
    </alternativeName>
</protein>
<comment type="subunit">
    <text evidence="4">Heterotetramer; composed of 2 small (MOCS2A) and 2 large (MOCS2B) subunits.</text>
</comment>
<reference evidence="6" key="1">
    <citation type="submission" date="2023-06" db="EMBL/GenBank/DDBJ databases">
        <title>Genome-scale phylogeny and comparative genomics of the fungal order Sordariales.</title>
        <authorList>
            <consortium name="Lawrence Berkeley National Laboratory"/>
            <person name="Hensen N."/>
            <person name="Bonometti L."/>
            <person name="Westerberg I."/>
            <person name="Brannstrom I.O."/>
            <person name="Guillou S."/>
            <person name="Cros-Aarteil S."/>
            <person name="Calhoun S."/>
            <person name="Haridas S."/>
            <person name="Kuo A."/>
            <person name="Mondo S."/>
            <person name="Pangilinan J."/>
            <person name="Riley R."/>
            <person name="LaButti K."/>
            <person name="Andreopoulos B."/>
            <person name="Lipzen A."/>
            <person name="Chen C."/>
            <person name="Yanf M."/>
            <person name="Daum C."/>
            <person name="Ng V."/>
            <person name="Clum A."/>
            <person name="Steindorff A."/>
            <person name="Ohm R."/>
            <person name="Martin F."/>
            <person name="Silar P."/>
            <person name="Natvig D."/>
            <person name="Lalanne C."/>
            <person name="Gautier V."/>
            <person name="Ament-velasquez S.L."/>
            <person name="Kruys A."/>
            <person name="Hutchinson M.I."/>
            <person name="Powell A.J."/>
            <person name="Barry K."/>
            <person name="Miller A.N."/>
            <person name="Grigoriev I.V."/>
            <person name="Debuchy R."/>
            <person name="Gladieux P."/>
            <person name="Thoren M.H."/>
            <person name="Johannesson H."/>
        </authorList>
    </citation>
    <scope>NUCLEOTIDE SEQUENCE</scope>
    <source>
        <strain evidence="6">SMH3187-1</strain>
    </source>
</reference>
<comment type="function">
    <text evidence="4">Catalytic subunit of the molybdopterin synthase complex, a complex that catalyzes the conversion of precursor Z into molybdopterin. Acts by mediating the incorporation of 2 sulfur atoms from thiocarboxylated MOCS2A into precursor Z to generate a dithiolene group.</text>
</comment>
<evidence type="ECO:0000256" key="2">
    <source>
        <dbReference type="ARBA" id="ARBA00022679"/>
    </source>
</evidence>
<dbReference type="InterPro" id="IPR036563">
    <property type="entry name" value="MoaE_sf"/>
</dbReference>
<name>A0AA40F1N8_9PEZI</name>
<keyword evidence="3 4" id="KW-0501">Molybdenum cofactor biosynthesis</keyword>
<dbReference type="Pfam" id="PF02391">
    <property type="entry name" value="MoaE"/>
    <property type="match status" value="1"/>
</dbReference>
<keyword evidence="7" id="KW-1185">Reference proteome</keyword>
<feature type="region of interest" description="Disordered" evidence="5">
    <location>
        <begin position="144"/>
        <end position="174"/>
    </location>
</feature>
<dbReference type="SUPFAM" id="SSF54690">
    <property type="entry name" value="Molybdopterin synthase subunit MoaE"/>
    <property type="match status" value="1"/>
</dbReference>
<dbReference type="Proteomes" id="UP001172155">
    <property type="component" value="Unassembled WGS sequence"/>
</dbReference>
<dbReference type="HAMAP" id="MF_03052">
    <property type="entry name" value="MOC2B"/>
    <property type="match status" value="1"/>
</dbReference>
<dbReference type="FunFam" id="3.90.1170.40:FF:000003">
    <property type="entry name" value="Molybdopterin converting factor subunit 2"/>
    <property type="match status" value="1"/>
</dbReference>
<dbReference type="GO" id="GO:1990140">
    <property type="term" value="C:molybdopterin synthase complex"/>
    <property type="evidence" value="ECO:0007669"/>
    <property type="project" value="UniProtKB-UniRule"/>
</dbReference>
<proteinExistence type="inferred from homology"/>
<dbReference type="InterPro" id="IPR028888">
    <property type="entry name" value="MOCS2B_euk"/>
</dbReference>
<evidence type="ECO:0000256" key="3">
    <source>
        <dbReference type="ARBA" id="ARBA00023150"/>
    </source>
</evidence>
<accession>A0AA40F1N8</accession>
<feature type="binding site" evidence="4">
    <location>
        <begin position="108"/>
        <end position="109"/>
    </location>
    <ligand>
        <name>substrate</name>
    </ligand>
</feature>
<organism evidence="6 7">
    <name type="scientific">Schizothecium vesticola</name>
    <dbReference type="NCBI Taxonomy" id="314040"/>
    <lineage>
        <taxon>Eukaryota</taxon>
        <taxon>Fungi</taxon>
        <taxon>Dikarya</taxon>
        <taxon>Ascomycota</taxon>
        <taxon>Pezizomycotina</taxon>
        <taxon>Sordariomycetes</taxon>
        <taxon>Sordariomycetidae</taxon>
        <taxon>Sordariales</taxon>
        <taxon>Schizotheciaceae</taxon>
        <taxon>Schizothecium</taxon>
    </lineage>
</organism>
<dbReference type="AlphaFoldDB" id="A0AA40F1N8"/>
<dbReference type="Gene3D" id="3.90.1170.40">
    <property type="entry name" value="Molybdopterin biosynthesis MoaE subunit"/>
    <property type="match status" value="1"/>
</dbReference>
<comment type="pathway">
    <text evidence="4">Cofactor biosynthesis; molybdopterin biosynthesis.</text>
</comment>
<dbReference type="CDD" id="cd00756">
    <property type="entry name" value="MoaE"/>
    <property type="match status" value="1"/>
</dbReference>
<dbReference type="EC" id="2.8.1.12" evidence="4"/>
<evidence type="ECO:0000256" key="5">
    <source>
        <dbReference type="SAM" id="MobiDB-lite"/>
    </source>
</evidence>
<evidence type="ECO:0000256" key="1">
    <source>
        <dbReference type="ARBA" id="ARBA00022490"/>
    </source>
</evidence>
<dbReference type="InterPro" id="IPR003448">
    <property type="entry name" value="Mopterin_biosynth_MoaE"/>
</dbReference>
<gene>
    <name evidence="4" type="primary">cnxH</name>
    <name evidence="6" type="ORF">B0T18DRAFT_427483</name>
</gene>